<name>A0A2S8G0G2_9BACT</name>
<organism evidence="1 2">
    <name type="scientific">Blastopirellula marina</name>
    <dbReference type="NCBI Taxonomy" id="124"/>
    <lineage>
        <taxon>Bacteria</taxon>
        <taxon>Pseudomonadati</taxon>
        <taxon>Planctomycetota</taxon>
        <taxon>Planctomycetia</taxon>
        <taxon>Pirellulales</taxon>
        <taxon>Pirellulaceae</taxon>
        <taxon>Blastopirellula</taxon>
    </lineage>
</organism>
<dbReference type="EMBL" id="PUIB01000011">
    <property type="protein sequence ID" value="PQO37927.1"/>
    <property type="molecule type" value="Genomic_DNA"/>
</dbReference>
<sequence>MLIFGLNTLPSFRGDLTLPTTFLAVANPDGGDACIFPLIITRGKNLGKVIRCFKLGHNDYIN</sequence>
<dbReference type="Proteomes" id="UP000239388">
    <property type="component" value="Unassembled WGS sequence"/>
</dbReference>
<protein>
    <submittedName>
        <fullName evidence="1">Uncharacterized protein</fullName>
    </submittedName>
</protein>
<comment type="caution">
    <text evidence="1">The sequence shown here is derived from an EMBL/GenBank/DDBJ whole genome shotgun (WGS) entry which is preliminary data.</text>
</comment>
<evidence type="ECO:0000313" key="2">
    <source>
        <dbReference type="Proteomes" id="UP000239388"/>
    </source>
</evidence>
<accession>A0A2S8G0G2</accession>
<reference evidence="1 2" key="1">
    <citation type="submission" date="2018-02" db="EMBL/GenBank/DDBJ databases">
        <title>Comparative genomes isolates from brazilian mangrove.</title>
        <authorList>
            <person name="Araujo J.E."/>
            <person name="Taketani R.G."/>
            <person name="Silva M.C.P."/>
            <person name="Loureco M.V."/>
            <person name="Andreote F.D."/>
        </authorList>
    </citation>
    <scope>NUCLEOTIDE SEQUENCE [LARGE SCALE GENOMIC DNA]</scope>
    <source>
        <strain evidence="1 2">NAP PRIS-MGV</strain>
    </source>
</reference>
<proteinExistence type="predicted"/>
<dbReference type="AlphaFoldDB" id="A0A2S8G0G2"/>
<evidence type="ECO:0000313" key="1">
    <source>
        <dbReference type="EMBL" id="PQO37927.1"/>
    </source>
</evidence>
<gene>
    <name evidence="1" type="ORF">C5Y98_07475</name>
</gene>